<sequence>MVSAAIRLILIAALFGGITGTQLLYDASKIKFPETDFAISPKFLKSVDAGLHPALASYLWLFKTRTELIKFLFLPKDQQTERYSRLSKDIDAINTIDPRYSAPYAYSVMVLPASTYVDRIQATIDIGTKGVKQADPDWQIPFYLAVTYHLDLKDRANAAKYFDIAGHTPGIPELVRIFAINYGTIPSVREQTKQIWMAIYETTDDETTKERAQAYIIHLNILDYLEAAIKKYKERYGEYPIDIENLVAKKIIPGIPKDPFGFEFKIIGGEVRVKD</sequence>
<organism evidence="1 2">
    <name type="scientific">Candidatus Ryanbacteria bacterium RIFCSPLOWO2_01_FULL_48_26</name>
    <dbReference type="NCBI Taxonomy" id="1802126"/>
    <lineage>
        <taxon>Bacteria</taxon>
        <taxon>Candidatus Ryaniibacteriota</taxon>
    </lineage>
</organism>
<dbReference type="AlphaFoldDB" id="A0A1G2GWZ2"/>
<reference evidence="1 2" key="1">
    <citation type="journal article" date="2016" name="Nat. Commun.">
        <title>Thousands of microbial genomes shed light on interconnected biogeochemical processes in an aquifer system.</title>
        <authorList>
            <person name="Anantharaman K."/>
            <person name="Brown C.T."/>
            <person name="Hug L.A."/>
            <person name="Sharon I."/>
            <person name="Castelle C.J."/>
            <person name="Probst A.J."/>
            <person name="Thomas B.C."/>
            <person name="Singh A."/>
            <person name="Wilkins M.J."/>
            <person name="Karaoz U."/>
            <person name="Brodie E.L."/>
            <person name="Williams K.H."/>
            <person name="Hubbard S.S."/>
            <person name="Banfield J.F."/>
        </authorList>
    </citation>
    <scope>NUCLEOTIDE SEQUENCE [LARGE SCALE GENOMIC DNA]</scope>
</reference>
<dbReference type="EMBL" id="MHNW01000002">
    <property type="protein sequence ID" value="OGZ54727.1"/>
    <property type="molecule type" value="Genomic_DNA"/>
</dbReference>
<evidence type="ECO:0000313" key="1">
    <source>
        <dbReference type="EMBL" id="OGZ54727.1"/>
    </source>
</evidence>
<dbReference type="Proteomes" id="UP000179106">
    <property type="component" value="Unassembled WGS sequence"/>
</dbReference>
<comment type="caution">
    <text evidence="1">The sequence shown here is derived from an EMBL/GenBank/DDBJ whole genome shotgun (WGS) entry which is preliminary data.</text>
</comment>
<evidence type="ECO:0000313" key="2">
    <source>
        <dbReference type="Proteomes" id="UP000179106"/>
    </source>
</evidence>
<proteinExistence type="predicted"/>
<name>A0A1G2GWZ2_9BACT</name>
<dbReference type="SUPFAM" id="SSF54523">
    <property type="entry name" value="Pili subunits"/>
    <property type="match status" value="1"/>
</dbReference>
<accession>A0A1G2GWZ2</accession>
<dbReference type="InterPro" id="IPR045584">
    <property type="entry name" value="Pilin-like"/>
</dbReference>
<gene>
    <name evidence="1" type="ORF">A3B25_01565</name>
</gene>
<protein>
    <submittedName>
        <fullName evidence="1">Uncharacterized protein</fullName>
    </submittedName>
</protein>
<dbReference type="STRING" id="1802126.A3B25_01565"/>